<organism evidence="3 4">
    <name type="scientific">Dyadobacter beijingensis</name>
    <dbReference type="NCBI Taxonomy" id="365489"/>
    <lineage>
        <taxon>Bacteria</taxon>
        <taxon>Pseudomonadati</taxon>
        <taxon>Bacteroidota</taxon>
        <taxon>Cytophagia</taxon>
        <taxon>Cytophagales</taxon>
        <taxon>Spirosomataceae</taxon>
        <taxon>Dyadobacter</taxon>
    </lineage>
</organism>
<evidence type="ECO:0000256" key="2">
    <source>
        <dbReference type="SAM" id="SignalP"/>
    </source>
</evidence>
<dbReference type="RefSeq" id="WP_019943724.1">
    <property type="nucleotide sequence ID" value="NZ_BMLI01000001.1"/>
</dbReference>
<feature type="chain" id="PRO_5045786761" description="Tetratricopeptide repeat protein" evidence="2">
    <location>
        <begin position="20"/>
        <end position="249"/>
    </location>
</feature>
<sequence length="249" mass="27581">MKTIFLIALLLGSAAVAPAQDHYLPVSSTSQTAITSLHRAADLYSNIHFKEGKAELDKAMAEDPSFFMAYVYAIQYAPKAEKAPLIEKALAIDQAKFNKAEQIMRGFVEKWSKDTAAKAGETMKALVAAYPKTPQALEWASLHSFYTDKDTDAAVEYAQKLATLSPTYAPNYNILGYLYLEKKEPEKARGAFEKYLSLAPNEPNAYDSMAEYYLIGKEYAKSAELYDKAAAMGLPDAKERADKARAMIK</sequence>
<accession>A0ABQ2HU10</accession>
<dbReference type="InterPro" id="IPR019734">
    <property type="entry name" value="TPR_rpt"/>
</dbReference>
<dbReference type="PROSITE" id="PS50005">
    <property type="entry name" value="TPR"/>
    <property type="match status" value="1"/>
</dbReference>
<evidence type="ECO:0000313" key="4">
    <source>
        <dbReference type="Proteomes" id="UP000632339"/>
    </source>
</evidence>
<proteinExistence type="predicted"/>
<evidence type="ECO:0008006" key="5">
    <source>
        <dbReference type="Google" id="ProtNLM"/>
    </source>
</evidence>
<name>A0ABQ2HU10_9BACT</name>
<keyword evidence="2" id="KW-0732">Signal</keyword>
<feature type="signal peptide" evidence="2">
    <location>
        <begin position="1"/>
        <end position="19"/>
    </location>
</feature>
<dbReference type="Gene3D" id="1.25.40.10">
    <property type="entry name" value="Tetratricopeptide repeat domain"/>
    <property type="match status" value="1"/>
</dbReference>
<dbReference type="Proteomes" id="UP000632339">
    <property type="component" value="Unassembled WGS sequence"/>
</dbReference>
<dbReference type="SUPFAM" id="SSF48452">
    <property type="entry name" value="TPR-like"/>
    <property type="match status" value="1"/>
</dbReference>
<dbReference type="EMBL" id="BMLI01000001">
    <property type="protein sequence ID" value="GGM89734.1"/>
    <property type="molecule type" value="Genomic_DNA"/>
</dbReference>
<protein>
    <recommendedName>
        <fullName evidence="5">Tetratricopeptide repeat protein</fullName>
    </recommendedName>
</protein>
<dbReference type="InterPro" id="IPR011990">
    <property type="entry name" value="TPR-like_helical_dom_sf"/>
</dbReference>
<feature type="repeat" description="TPR" evidence="1">
    <location>
        <begin position="169"/>
        <end position="202"/>
    </location>
</feature>
<keyword evidence="1" id="KW-0802">TPR repeat</keyword>
<keyword evidence="4" id="KW-1185">Reference proteome</keyword>
<evidence type="ECO:0000256" key="1">
    <source>
        <dbReference type="PROSITE-ProRule" id="PRU00339"/>
    </source>
</evidence>
<gene>
    <name evidence="3" type="ORF">GCM10010967_23250</name>
</gene>
<comment type="caution">
    <text evidence="3">The sequence shown here is derived from an EMBL/GenBank/DDBJ whole genome shotgun (WGS) entry which is preliminary data.</text>
</comment>
<evidence type="ECO:0000313" key="3">
    <source>
        <dbReference type="EMBL" id="GGM89734.1"/>
    </source>
</evidence>
<reference evidence="4" key="1">
    <citation type="journal article" date="2019" name="Int. J. Syst. Evol. Microbiol.">
        <title>The Global Catalogue of Microorganisms (GCM) 10K type strain sequencing project: providing services to taxonomists for standard genome sequencing and annotation.</title>
        <authorList>
            <consortium name="The Broad Institute Genomics Platform"/>
            <consortium name="The Broad Institute Genome Sequencing Center for Infectious Disease"/>
            <person name="Wu L."/>
            <person name="Ma J."/>
        </authorList>
    </citation>
    <scope>NUCLEOTIDE SEQUENCE [LARGE SCALE GENOMIC DNA]</scope>
    <source>
        <strain evidence="4">CGMCC 1.6375</strain>
    </source>
</reference>